<comment type="subcellular location">
    <subcellularLocation>
        <location evidence="1">Membrane</location>
        <topology evidence="1">Multi-pass membrane protein</topology>
    </subcellularLocation>
</comment>
<keyword evidence="2 6" id="KW-0812">Transmembrane</keyword>
<organism evidence="7 8">
    <name type="scientific">Candidatus Lachnoclostridium stercoripullorum</name>
    <dbReference type="NCBI Taxonomy" id="2838635"/>
    <lineage>
        <taxon>Bacteria</taxon>
        <taxon>Bacillati</taxon>
        <taxon>Bacillota</taxon>
        <taxon>Clostridia</taxon>
        <taxon>Lachnospirales</taxon>
        <taxon>Lachnospiraceae</taxon>
    </lineage>
</organism>
<protein>
    <submittedName>
        <fullName evidence="7">Rod shape-determining protein RodA</fullName>
    </submittedName>
</protein>
<evidence type="ECO:0000256" key="2">
    <source>
        <dbReference type="ARBA" id="ARBA00022692"/>
    </source>
</evidence>
<sequence>MIFNYNFKNYNFRLLLYVLALNVIGILVINSASGQDEGMVMKQMMGIALGLAMALVISLIPYQKLFAYSWGIYGGCIAILLAVLVFGRNVNGATRWIEIAGIQFQPSEFVKHGLIVFGAWFLNKNVESLNSVKTLALIAAVFAVPVVLILEEPNLSTTLVIMFVLACMIFVAGLSYRWILGALAVVTPVFGLLIYLARFTDVLTRVPFLRGYQVTRVLAWLNPDEYASTGYQQANSIMAIGSGMLHGKGLNNNTLASVKNGNFLAEAQTDFIFAVIGEELGFIGCMVVIGLFAVLVFECLWTGHRAKDLSGKLIGCGVAALLSFQTFTNIAVATGIFPNTGIPLPFISYGVSSLVSMYIGLGVLLNVGLQRNTH</sequence>
<dbReference type="GO" id="GO:0015648">
    <property type="term" value="F:lipid-linked peptidoglycan transporter activity"/>
    <property type="evidence" value="ECO:0007669"/>
    <property type="project" value="TreeGrafter"/>
</dbReference>
<evidence type="ECO:0000256" key="3">
    <source>
        <dbReference type="ARBA" id="ARBA00022960"/>
    </source>
</evidence>
<dbReference type="PANTHER" id="PTHR30474">
    <property type="entry name" value="CELL CYCLE PROTEIN"/>
    <property type="match status" value="1"/>
</dbReference>
<dbReference type="PANTHER" id="PTHR30474:SF1">
    <property type="entry name" value="PEPTIDOGLYCAN GLYCOSYLTRANSFERASE MRDB"/>
    <property type="match status" value="1"/>
</dbReference>
<gene>
    <name evidence="7" type="ORF">IAA28_08165</name>
</gene>
<feature type="transmembrane region" description="Helical" evidence="6">
    <location>
        <begin position="132"/>
        <end position="150"/>
    </location>
</feature>
<keyword evidence="3" id="KW-0133">Cell shape</keyword>
<dbReference type="Pfam" id="PF01098">
    <property type="entry name" value="FTSW_RODA_SPOVE"/>
    <property type="match status" value="1"/>
</dbReference>
<evidence type="ECO:0000256" key="5">
    <source>
        <dbReference type="ARBA" id="ARBA00023136"/>
    </source>
</evidence>
<dbReference type="AlphaFoldDB" id="A0A9D2AXH8"/>
<dbReference type="GO" id="GO:0008360">
    <property type="term" value="P:regulation of cell shape"/>
    <property type="evidence" value="ECO:0007669"/>
    <property type="project" value="UniProtKB-KW"/>
</dbReference>
<comment type="caution">
    <text evidence="7">The sequence shown here is derived from an EMBL/GenBank/DDBJ whole genome shotgun (WGS) entry which is preliminary data.</text>
</comment>
<keyword evidence="5 6" id="KW-0472">Membrane</keyword>
<proteinExistence type="predicted"/>
<accession>A0A9D2AXH8</accession>
<evidence type="ECO:0000256" key="4">
    <source>
        <dbReference type="ARBA" id="ARBA00022989"/>
    </source>
</evidence>
<dbReference type="GO" id="GO:0005886">
    <property type="term" value="C:plasma membrane"/>
    <property type="evidence" value="ECO:0007669"/>
    <property type="project" value="TreeGrafter"/>
</dbReference>
<reference evidence="7" key="1">
    <citation type="journal article" date="2021" name="PeerJ">
        <title>Extensive microbial diversity within the chicken gut microbiome revealed by metagenomics and culture.</title>
        <authorList>
            <person name="Gilroy R."/>
            <person name="Ravi A."/>
            <person name="Getino M."/>
            <person name="Pursley I."/>
            <person name="Horton D.L."/>
            <person name="Alikhan N.F."/>
            <person name="Baker D."/>
            <person name="Gharbi K."/>
            <person name="Hall N."/>
            <person name="Watson M."/>
            <person name="Adriaenssens E.M."/>
            <person name="Foster-Nyarko E."/>
            <person name="Jarju S."/>
            <person name="Secka A."/>
            <person name="Antonio M."/>
            <person name="Oren A."/>
            <person name="Chaudhuri R.R."/>
            <person name="La Ragione R."/>
            <person name="Hildebrand F."/>
            <person name="Pallen M.J."/>
        </authorList>
    </citation>
    <scope>NUCLEOTIDE SEQUENCE</scope>
    <source>
        <strain evidence="7">ChiGjej4B4-12881</strain>
    </source>
</reference>
<keyword evidence="4 6" id="KW-1133">Transmembrane helix</keyword>
<evidence type="ECO:0000256" key="6">
    <source>
        <dbReference type="SAM" id="Phobius"/>
    </source>
</evidence>
<dbReference type="GO" id="GO:0051301">
    <property type="term" value="P:cell division"/>
    <property type="evidence" value="ECO:0007669"/>
    <property type="project" value="InterPro"/>
</dbReference>
<dbReference type="EMBL" id="DXEU01000147">
    <property type="protein sequence ID" value="HIX52766.1"/>
    <property type="molecule type" value="Genomic_DNA"/>
</dbReference>
<feature type="transmembrane region" description="Helical" evidence="6">
    <location>
        <begin position="313"/>
        <end position="337"/>
    </location>
</feature>
<feature type="transmembrane region" description="Helical" evidence="6">
    <location>
        <begin position="156"/>
        <end position="174"/>
    </location>
</feature>
<feature type="transmembrane region" description="Helical" evidence="6">
    <location>
        <begin position="44"/>
        <end position="62"/>
    </location>
</feature>
<dbReference type="Proteomes" id="UP000886780">
    <property type="component" value="Unassembled WGS sequence"/>
</dbReference>
<dbReference type="GO" id="GO:0032153">
    <property type="term" value="C:cell division site"/>
    <property type="evidence" value="ECO:0007669"/>
    <property type="project" value="TreeGrafter"/>
</dbReference>
<feature type="transmembrane region" description="Helical" evidence="6">
    <location>
        <begin position="349"/>
        <end position="369"/>
    </location>
</feature>
<evidence type="ECO:0000256" key="1">
    <source>
        <dbReference type="ARBA" id="ARBA00004141"/>
    </source>
</evidence>
<evidence type="ECO:0000313" key="8">
    <source>
        <dbReference type="Proteomes" id="UP000886780"/>
    </source>
</evidence>
<feature type="transmembrane region" description="Helical" evidence="6">
    <location>
        <begin position="179"/>
        <end position="197"/>
    </location>
</feature>
<reference evidence="7" key="2">
    <citation type="submission" date="2021-04" db="EMBL/GenBank/DDBJ databases">
        <authorList>
            <person name="Gilroy R."/>
        </authorList>
    </citation>
    <scope>NUCLEOTIDE SEQUENCE</scope>
    <source>
        <strain evidence="7">ChiGjej4B4-12881</strain>
    </source>
</reference>
<dbReference type="InterPro" id="IPR001182">
    <property type="entry name" value="FtsW/RodA"/>
</dbReference>
<feature type="transmembrane region" description="Helical" evidence="6">
    <location>
        <begin position="280"/>
        <end position="301"/>
    </location>
</feature>
<feature type="transmembrane region" description="Helical" evidence="6">
    <location>
        <begin position="12"/>
        <end position="32"/>
    </location>
</feature>
<evidence type="ECO:0000313" key="7">
    <source>
        <dbReference type="EMBL" id="HIX52766.1"/>
    </source>
</evidence>
<name>A0A9D2AXH8_9FIRM</name>
<feature type="transmembrane region" description="Helical" evidence="6">
    <location>
        <begin position="68"/>
        <end position="87"/>
    </location>
</feature>